<name>A0A4S8QTP6_9HELO</name>
<dbReference type="PANTHER" id="PTHR43439">
    <property type="entry name" value="PHENYLACETATE-COENZYME A LIGASE"/>
    <property type="match status" value="1"/>
</dbReference>
<evidence type="ECO:0000259" key="4">
    <source>
        <dbReference type="Pfam" id="PF00550"/>
    </source>
</evidence>
<gene>
    <name evidence="6" type="ORF">BGAL_0236g00130</name>
</gene>
<keyword evidence="2" id="KW-0597">Phosphoprotein</keyword>
<dbReference type="Gene3D" id="3.40.50.12780">
    <property type="entry name" value="N-terminal domain of ligase-like"/>
    <property type="match status" value="1"/>
</dbReference>
<dbReference type="InterPro" id="IPR009081">
    <property type="entry name" value="PP-bd_ACP"/>
</dbReference>
<dbReference type="Pfam" id="PF00501">
    <property type="entry name" value="AMP-binding"/>
    <property type="match status" value="1"/>
</dbReference>
<dbReference type="InterPro" id="IPR036291">
    <property type="entry name" value="NAD(P)-bd_dom_sf"/>
</dbReference>
<feature type="domain" description="Carrier" evidence="4">
    <location>
        <begin position="582"/>
        <end position="643"/>
    </location>
</feature>
<dbReference type="PANTHER" id="PTHR43439:SF2">
    <property type="entry name" value="ENZYME, PUTATIVE (JCVI)-RELATED"/>
    <property type="match status" value="1"/>
</dbReference>
<protein>
    <recommendedName>
        <fullName evidence="8">Carrier domain-containing protein</fullName>
    </recommendedName>
</protein>
<evidence type="ECO:0000256" key="2">
    <source>
        <dbReference type="ARBA" id="ARBA00022553"/>
    </source>
</evidence>
<evidence type="ECO:0000313" key="7">
    <source>
        <dbReference type="Proteomes" id="UP000308671"/>
    </source>
</evidence>
<keyword evidence="7" id="KW-1185">Reference proteome</keyword>
<dbReference type="PROSITE" id="PS00455">
    <property type="entry name" value="AMP_BINDING"/>
    <property type="match status" value="1"/>
</dbReference>
<evidence type="ECO:0000256" key="1">
    <source>
        <dbReference type="ARBA" id="ARBA00022450"/>
    </source>
</evidence>
<evidence type="ECO:0008006" key="8">
    <source>
        <dbReference type="Google" id="ProtNLM"/>
    </source>
</evidence>
<dbReference type="Gene3D" id="3.40.50.720">
    <property type="entry name" value="NAD(P)-binding Rossmann-like Domain"/>
    <property type="match status" value="1"/>
</dbReference>
<dbReference type="EMBL" id="PQXL01000236">
    <property type="protein sequence ID" value="THV48643.1"/>
    <property type="molecule type" value="Genomic_DNA"/>
</dbReference>
<dbReference type="Pfam" id="PF00550">
    <property type="entry name" value="PP-binding"/>
    <property type="match status" value="1"/>
</dbReference>
<dbReference type="InterPro" id="IPR042099">
    <property type="entry name" value="ANL_N_sf"/>
</dbReference>
<dbReference type="OrthoDB" id="429813at2759"/>
<evidence type="ECO:0000313" key="6">
    <source>
        <dbReference type="EMBL" id="THV48643.1"/>
    </source>
</evidence>
<dbReference type="Pfam" id="PF23562">
    <property type="entry name" value="AMP-binding_C_3"/>
    <property type="match status" value="1"/>
</dbReference>
<sequence>MASILFEEVGLVPVRRKQLLNNIVDGLAKVRPGTVYAEVPRSAISYEEGYRKISYANFANAINGLAHWLHDTLGPAENFPTVAYIGPNDFRYNALMLAAVKAGYKMFFSSPRNSIPAHANLFKILDCKVLITANPTLPMVPAIIEATGVRSIECPDVDELLENIYPHYPFNKTFEQARKEPLVVLHTSGTTGFPKPIVWNHDWVASWSDWLATAPPDGYTNQTALWTSTRLLNTLPPFHAGGIFMTLLNAVFNQTPLIYPLAGVPLSTQVALEALKYVKADSVFFAPPFVEEVGKNPEMLDFLVKNTDALIYGGGDVSQATGDKISKRLKLSMIIGSTESGAFPAVFPSDKWPSDDWKYFHFNPKAGIELRPHSENRYEAVVIRNPDPEKVQPIFSVFPLLNEWGTHDLYAPHPSIPDMWLYTGRSDDIIVLLTGEKTNPVSMEQQISHHPEVRSALVVGTHRFQTALLIELISPQTLSTSERAETIERIWPTIQEANQECPRHAKVAKSHVFFTSPEKPMERSGKGTIQRQPTLDLYAKEIDNLYADAEKMSTSTPLDISVPDTEIDLGDSSSISRFVHDAVSQLVGPVAFQDEDDLFLRGMLDSLQALRLTRTLKHTFAIPELEITTLYTNPSVASLTAAILRLSSLHESSKASSIGSRQQVINESLAEYKTTLDCVNADGAQSNGVSSVYDENKKLVILTGSTGALGSYILESLLRSSSVAHIFCLNRVAGKELQIERSRAHGLPTEFPEDRVTFLYADLSQEYFGLDPVLFAKIKSSATDIIHNAWPVNFNIPLSTFYPNIQGVINLIELAATASHKPSLMFLSSLGSVGNFEGDVPESVINDVAVPLPMGYSESKFIAENLLAYAADKFPHVPISIARVGQIAGPVSTKGIWNKHEWFPSLVLSSIHLGIIPESLDSTDHSEIDWVPIDLVADILVELTFNAKSDQIDGAKVYHPVNPVLVSWKSLLPRIIETATFGQKNKMTAVPFAKWIERVRKDAEDLHSKTNFEEMLEKNPAIKLLSFYEGLAKGRGTSILENKRTVQASDKLRRLQGIEGAWVEKWVQGWIQ</sequence>
<dbReference type="SUPFAM" id="SSF56801">
    <property type="entry name" value="Acetyl-CoA synthetase-like"/>
    <property type="match status" value="1"/>
</dbReference>
<comment type="caution">
    <text evidence="6">The sequence shown here is derived from an EMBL/GenBank/DDBJ whole genome shotgun (WGS) entry which is preliminary data.</text>
</comment>
<dbReference type="Proteomes" id="UP000308671">
    <property type="component" value="Unassembled WGS sequence"/>
</dbReference>
<dbReference type="AlphaFoldDB" id="A0A4S8QTP6"/>
<evidence type="ECO:0000259" key="5">
    <source>
        <dbReference type="Pfam" id="PF07993"/>
    </source>
</evidence>
<dbReference type="InterPro" id="IPR020845">
    <property type="entry name" value="AMP-binding_CS"/>
</dbReference>
<reference evidence="6 7" key="1">
    <citation type="submission" date="2017-12" db="EMBL/GenBank/DDBJ databases">
        <title>Comparative genomics of Botrytis spp.</title>
        <authorList>
            <person name="Valero-Jimenez C.A."/>
            <person name="Tapia P."/>
            <person name="Veloso J."/>
            <person name="Silva-Moreno E."/>
            <person name="Staats M."/>
            <person name="Valdes J.H."/>
            <person name="Van Kan J.A.L."/>
        </authorList>
    </citation>
    <scope>NUCLEOTIDE SEQUENCE [LARGE SCALE GENOMIC DNA]</scope>
    <source>
        <strain evidence="6 7">MUCL435</strain>
    </source>
</reference>
<dbReference type="InterPro" id="IPR013120">
    <property type="entry name" value="FAR_NAD-bd"/>
</dbReference>
<feature type="domain" description="AMP-dependent synthetase/ligase" evidence="3">
    <location>
        <begin position="42"/>
        <end position="350"/>
    </location>
</feature>
<dbReference type="SUPFAM" id="SSF51735">
    <property type="entry name" value="NAD(P)-binding Rossmann-fold domains"/>
    <property type="match status" value="1"/>
</dbReference>
<organism evidence="6 7">
    <name type="scientific">Botrytis galanthina</name>
    <dbReference type="NCBI Taxonomy" id="278940"/>
    <lineage>
        <taxon>Eukaryota</taxon>
        <taxon>Fungi</taxon>
        <taxon>Dikarya</taxon>
        <taxon>Ascomycota</taxon>
        <taxon>Pezizomycotina</taxon>
        <taxon>Leotiomycetes</taxon>
        <taxon>Helotiales</taxon>
        <taxon>Sclerotiniaceae</taxon>
        <taxon>Botrytis</taxon>
    </lineage>
</organism>
<keyword evidence="1" id="KW-0596">Phosphopantetheine</keyword>
<feature type="domain" description="Thioester reductase (TE)" evidence="5">
    <location>
        <begin position="702"/>
        <end position="939"/>
    </location>
</feature>
<dbReference type="Pfam" id="PF07993">
    <property type="entry name" value="NAD_binding_4"/>
    <property type="match status" value="1"/>
</dbReference>
<dbReference type="InterPro" id="IPR051414">
    <property type="entry name" value="Adenylate-forming_Reductase"/>
</dbReference>
<dbReference type="InterPro" id="IPR000873">
    <property type="entry name" value="AMP-dep_synth/lig_dom"/>
</dbReference>
<accession>A0A4S8QTP6</accession>
<proteinExistence type="predicted"/>
<evidence type="ECO:0000259" key="3">
    <source>
        <dbReference type="Pfam" id="PF00501"/>
    </source>
</evidence>